<gene>
    <name evidence="7" type="ORF">HBA54_10045</name>
</gene>
<evidence type="ECO:0000256" key="4">
    <source>
        <dbReference type="ARBA" id="ARBA00022827"/>
    </source>
</evidence>
<dbReference type="Gene3D" id="3.20.20.220">
    <property type="match status" value="1"/>
</dbReference>
<dbReference type="SUPFAM" id="SSF51730">
    <property type="entry name" value="FAD-linked oxidoreductase"/>
    <property type="match status" value="1"/>
</dbReference>
<dbReference type="AlphaFoldDB" id="A0A967C383"/>
<proteinExistence type="inferred from homology"/>
<comment type="caution">
    <text evidence="7">The sequence shown here is derived from an EMBL/GenBank/DDBJ whole genome shotgun (WGS) entry which is preliminary data.</text>
</comment>
<keyword evidence="4 6" id="KW-0274">FAD</keyword>
<evidence type="ECO:0000256" key="6">
    <source>
        <dbReference type="RuleBase" id="RU003862"/>
    </source>
</evidence>
<evidence type="ECO:0000313" key="7">
    <source>
        <dbReference type="EMBL" id="NIA68933.1"/>
    </source>
</evidence>
<dbReference type="GO" id="GO:0004489">
    <property type="term" value="F:methylenetetrahydrofolate reductase [NAD(P)H] activity"/>
    <property type="evidence" value="ECO:0007669"/>
    <property type="project" value="InterPro"/>
</dbReference>
<dbReference type="InterPro" id="IPR003171">
    <property type="entry name" value="Mehydrof_redctse-like"/>
</dbReference>
<evidence type="ECO:0000256" key="5">
    <source>
        <dbReference type="ARBA" id="ARBA00023002"/>
    </source>
</evidence>
<dbReference type="GO" id="GO:0006555">
    <property type="term" value="P:methionine metabolic process"/>
    <property type="evidence" value="ECO:0007669"/>
    <property type="project" value="InterPro"/>
</dbReference>
<keyword evidence="3 6" id="KW-0285">Flavoprotein</keyword>
<dbReference type="InterPro" id="IPR029041">
    <property type="entry name" value="FAD-linked_oxidoreductase-like"/>
</dbReference>
<comment type="cofactor">
    <cofactor evidence="1 6">
        <name>FAD</name>
        <dbReference type="ChEBI" id="CHEBI:57692"/>
    </cofactor>
</comment>
<reference evidence="7" key="1">
    <citation type="submission" date="2020-03" db="EMBL/GenBank/DDBJ databases">
        <title>Genome of Pelagibius litoralis DSM 21314T.</title>
        <authorList>
            <person name="Wang G."/>
        </authorList>
    </citation>
    <scope>NUCLEOTIDE SEQUENCE</scope>
    <source>
        <strain evidence="7">DSM 21314</strain>
    </source>
</reference>
<dbReference type="Pfam" id="PF02219">
    <property type="entry name" value="MTHFR"/>
    <property type="match status" value="1"/>
</dbReference>
<keyword evidence="5 6" id="KW-0560">Oxidoreductase</keyword>
<comment type="pathway">
    <text evidence="2 6">One-carbon metabolism; tetrahydrofolate interconversion.</text>
</comment>
<dbReference type="Proteomes" id="UP000761264">
    <property type="component" value="Unassembled WGS sequence"/>
</dbReference>
<dbReference type="EMBL" id="JAAQPH010000006">
    <property type="protein sequence ID" value="NIA68933.1"/>
    <property type="molecule type" value="Genomic_DNA"/>
</dbReference>
<evidence type="ECO:0000256" key="3">
    <source>
        <dbReference type="ARBA" id="ARBA00022630"/>
    </source>
</evidence>
<organism evidence="7 8">
    <name type="scientific">Pelagibius litoralis</name>
    <dbReference type="NCBI Taxonomy" id="374515"/>
    <lineage>
        <taxon>Bacteria</taxon>
        <taxon>Pseudomonadati</taxon>
        <taxon>Pseudomonadota</taxon>
        <taxon>Alphaproteobacteria</taxon>
        <taxon>Rhodospirillales</taxon>
        <taxon>Rhodovibrionaceae</taxon>
        <taxon>Pelagibius</taxon>
    </lineage>
</organism>
<keyword evidence="8" id="KW-1185">Reference proteome</keyword>
<name>A0A967C383_9PROT</name>
<evidence type="ECO:0000256" key="2">
    <source>
        <dbReference type="ARBA" id="ARBA00004777"/>
    </source>
</evidence>
<accession>A0A967C383</accession>
<evidence type="ECO:0000256" key="1">
    <source>
        <dbReference type="ARBA" id="ARBA00001974"/>
    </source>
</evidence>
<protein>
    <recommendedName>
        <fullName evidence="6">Methylenetetrahydrofolate reductase</fullName>
    </recommendedName>
</protein>
<evidence type="ECO:0000313" key="8">
    <source>
        <dbReference type="Proteomes" id="UP000761264"/>
    </source>
</evidence>
<comment type="similarity">
    <text evidence="6">Belongs to the methylenetetrahydrofolate reductase family.</text>
</comment>
<sequence length="315" mass="34086">MFAVSKADAVDTAAEETRQQIIDLLQGFTIETTPGSAAKIPDYREHLRPGARVAVTFLPGSDFADTVATARRLRQEGFEPMPHFAARSIPSRDALEGYLQALKDSVDIKHVVALAGAVDSPLGPFESSMDILETGLFDKYGIETIGIAGHPEGSPDISPSGLQEALTWKNTFAERSDASLYIATQFCFEAAPIIAWDKAIRAAGNHLPIHIGVPGLATIKTLINHAKACGVGPSMRFLTRQARNVAKLMTVNAPDKLLLDLARYKALDPDCGIARVHMYPLGGLRRSAAWSYAVADGHFDLKPKEKGFNVTLHIE</sequence>